<protein>
    <recommendedName>
        <fullName evidence="3">Prepilin-type N-terminal cleavage/methylation domain-containing protein</fullName>
    </recommendedName>
</protein>
<sequence length="232" mass="26199">MKNPSKPARSRKAFTLIELLIVIVIVAALSSLVFALSSKALRKARSAKCINNMRDWSMVFNTASLERNGRLDLPDNWAAVSGLPYDPDSSGDQGQSPFLQYWDTDIENARQIQFEKRGCPLIRNEAPDNEFGNPAATYRMNLELREEPSRGNRNPYPEVNLTRLKRASTKIIFIDGYYTGNLTLEKGDIKNELIPASEVHGNGKVHAVFADMHVEAVNVSDIESQWDRYIKR</sequence>
<dbReference type="SUPFAM" id="SSF54523">
    <property type="entry name" value="Pili subunits"/>
    <property type="match status" value="1"/>
</dbReference>
<gene>
    <name evidence="1" type="ORF">HAHE_18260</name>
</gene>
<dbReference type="Gene3D" id="3.30.700.10">
    <property type="entry name" value="Glycoprotein, Type 4 Pilin"/>
    <property type="match status" value="1"/>
</dbReference>
<evidence type="ECO:0000313" key="1">
    <source>
        <dbReference type="EMBL" id="BCX47918.1"/>
    </source>
</evidence>
<dbReference type="InterPro" id="IPR012902">
    <property type="entry name" value="N_methyl_site"/>
</dbReference>
<reference evidence="1 2" key="1">
    <citation type="submission" date="2021-06" db="EMBL/GenBank/DDBJ databases">
        <title>Complete genome of Haloferula helveola possessing various polysaccharide degrading enzymes.</title>
        <authorList>
            <person name="Takami H."/>
            <person name="Huang C."/>
            <person name="Hamasaki K."/>
        </authorList>
    </citation>
    <scope>NUCLEOTIDE SEQUENCE [LARGE SCALE GENOMIC DNA]</scope>
    <source>
        <strain evidence="1 2">CN-1</strain>
    </source>
</reference>
<accession>A0ABM7RF61</accession>
<dbReference type="RefSeq" id="WP_338690388.1">
    <property type="nucleotide sequence ID" value="NZ_AP024702.1"/>
</dbReference>
<proteinExistence type="predicted"/>
<evidence type="ECO:0000313" key="2">
    <source>
        <dbReference type="Proteomes" id="UP001374893"/>
    </source>
</evidence>
<evidence type="ECO:0008006" key="3">
    <source>
        <dbReference type="Google" id="ProtNLM"/>
    </source>
</evidence>
<keyword evidence="2" id="KW-1185">Reference proteome</keyword>
<dbReference type="EMBL" id="AP024702">
    <property type="protein sequence ID" value="BCX47918.1"/>
    <property type="molecule type" value="Genomic_DNA"/>
</dbReference>
<name>A0ABM7RF61_9BACT</name>
<dbReference type="Pfam" id="PF07963">
    <property type="entry name" value="N_methyl"/>
    <property type="match status" value="1"/>
</dbReference>
<organism evidence="1 2">
    <name type="scientific">Haloferula helveola</name>
    <dbReference type="NCBI Taxonomy" id="490095"/>
    <lineage>
        <taxon>Bacteria</taxon>
        <taxon>Pseudomonadati</taxon>
        <taxon>Verrucomicrobiota</taxon>
        <taxon>Verrucomicrobiia</taxon>
        <taxon>Verrucomicrobiales</taxon>
        <taxon>Verrucomicrobiaceae</taxon>
        <taxon>Haloferula</taxon>
    </lineage>
</organism>
<dbReference type="NCBIfam" id="TIGR02532">
    <property type="entry name" value="IV_pilin_GFxxxE"/>
    <property type="match status" value="1"/>
</dbReference>
<dbReference type="Proteomes" id="UP001374893">
    <property type="component" value="Chromosome"/>
</dbReference>
<dbReference type="InterPro" id="IPR045584">
    <property type="entry name" value="Pilin-like"/>
</dbReference>